<dbReference type="InterPro" id="IPR037138">
    <property type="entry name" value="His_deacetylse_dom_sf"/>
</dbReference>
<dbReference type="Pfam" id="PF00850">
    <property type="entry name" value="Hist_deacetyl"/>
    <property type="match status" value="1"/>
</dbReference>
<dbReference type="PANTHER" id="PTHR10625:SF11">
    <property type="entry name" value="HISTONE DEACETYLASE 14, CHLOROPLASTIC"/>
    <property type="match status" value="1"/>
</dbReference>
<evidence type="ECO:0000256" key="2">
    <source>
        <dbReference type="ARBA" id="ARBA00022491"/>
    </source>
</evidence>
<protein>
    <recommendedName>
        <fullName evidence="4">Histone deacetylase domain-containing protein</fullName>
    </recommendedName>
</protein>
<dbReference type="CDD" id="cd09992">
    <property type="entry name" value="HDAC_classII"/>
    <property type="match status" value="1"/>
</dbReference>
<dbReference type="EnsemblPlants" id="QL10p043125:mrna">
    <property type="protein sequence ID" value="QL10p043125:mrna"/>
    <property type="gene ID" value="QL10p043125"/>
</dbReference>
<evidence type="ECO:0000313" key="5">
    <source>
        <dbReference type="EnsemblPlants" id="QL10p043125:mrna"/>
    </source>
</evidence>
<dbReference type="FunCoup" id="A0A7N2MRM1">
    <property type="interactions" value="941"/>
</dbReference>
<dbReference type="Gene3D" id="3.40.800.20">
    <property type="entry name" value="Histone deacetylase domain"/>
    <property type="match status" value="1"/>
</dbReference>
<keyword evidence="3" id="KW-0156">Chromatin regulator</keyword>
<dbReference type="PRINTS" id="PR01270">
    <property type="entry name" value="HDASUPER"/>
</dbReference>
<evidence type="ECO:0000256" key="3">
    <source>
        <dbReference type="ARBA" id="ARBA00022853"/>
    </source>
</evidence>
<dbReference type="EMBL" id="LRBV02000010">
    <property type="status" value="NOT_ANNOTATED_CDS"/>
    <property type="molecule type" value="Genomic_DNA"/>
</dbReference>
<feature type="domain" description="Histone deacetylase" evidence="4">
    <location>
        <begin position="103"/>
        <end position="413"/>
    </location>
</feature>
<keyword evidence="6" id="KW-1185">Reference proteome</keyword>
<dbReference type="GO" id="GO:0000118">
    <property type="term" value="C:histone deacetylase complex"/>
    <property type="evidence" value="ECO:0007669"/>
    <property type="project" value="TreeGrafter"/>
</dbReference>
<accession>A0A7N2MRM1</accession>
<dbReference type="SUPFAM" id="SSF52768">
    <property type="entry name" value="Arginase/deacetylase"/>
    <property type="match status" value="1"/>
</dbReference>
<name>A0A7N2MRM1_QUELO</name>
<dbReference type="InParanoid" id="A0A7N2MRM1"/>
<dbReference type="AlphaFoldDB" id="A0A7N2MRM1"/>
<evidence type="ECO:0000313" key="6">
    <source>
        <dbReference type="Proteomes" id="UP000594261"/>
    </source>
</evidence>
<dbReference type="Gramene" id="QL10p043125:mrna">
    <property type="protein sequence ID" value="QL10p043125:mrna"/>
    <property type="gene ID" value="QL10p043125"/>
</dbReference>
<comment type="cofactor">
    <cofactor evidence="1">
        <name>Zn(2+)</name>
        <dbReference type="ChEBI" id="CHEBI:29105"/>
    </cofactor>
</comment>
<evidence type="ECO:0000256" key="1">
    <source>
        <dbReference type="ARBA" id="ARBA00001947"/>
    </source>
</evidence>
<proteinExistence type="predicted"/>
<reference evidence="5" key="2">
    <citation type="submission" date="2021-01" db="UniProtKB">
        <authorList>
            <consortium name="EnsemblPlants"/>
        </authorList>
    </citation>
    <scope>IDENTIFICATION</scope>
</reference>
<dbReference type="Proteomes" id="UP000594261">
    <property type="component" value="Chromosome 10"/>
</dbReference>
<dbReference type="InterPro" id="IPR000286">
    <property type="entry name" value="HDACs"/>
</dbReference>
<evidence type="ECO:0000259" key="4">
    <source>
        <dbReference type="Pfam" id="PF00850"/>
    </source>
</evidence>
<dbReference type="GO" id="GO:0040029">
    <property type="term" value="P:epigenetic regulation of gene expression"/>
    <property type="evidence" value="ECO:0007669"/>
    <property type="project" value="TreeGrafter"/>
</dbReference>
<dbReference type="PANTHER" id="PTHR10625">
    <property type="entry name" value="HISTONE DEACETYLASE HDAC1-RELATED"/>
    <property type="match status" value="1"/>
</dbReference>
<dbReference type="InterPro" id="IPR023801">
    <property type="entry name" value="His_deacetylse_dom"/>
</dbReference>
<sequence length="454" mass="49206">MHFQAFPPFPSSAGNVLFFVRHHLYKWKSYIRIDMDGKFVGGQFSPKKLRGGRRCFSRSIGGSAISCSNSMGRDLYVPSNEKITNARLIYAVAPAMGHNQESHPESNFRLPAIVNALEKMELTPKIRGSEIIELHNFKPASVDDIASVHARAYVLGLEKAMDQASQEGIIFIDGSGPTYATSTTFHESLVAAGAGITLVDSVVMSRPGTSVAASKNCLDPPVGFALIRPPGHHAIPKGPMGFCVFGNLAIAAHYAQRVHGLKRVFIIDFDVHHGNGTNDAFYDDPDIFFLSTHQDGSYPGTGKVDEVGHGDGEGTTLNLPLPGGSGDIAMTTVFDEVIVPCAQRFKPDIILVSAGYDGHVLDPLASLQFTTGTYYMLASNIKQLAKDLCGGRCVFFLEGGYNLDSLSYSVADSFCAFLGERSLASEFDNPAILYDEPSTKVKQVIQRVKHIHSL</sequence>
<keyword evidence="2" id="KW-0678">Repressor</keyword>
<dbReference type="InterPro" id="IPR023696">
    <property type="entry name" value="Ureohydrolase_dom_sf"/>
</dbReference>
<reference evidence="5 6" key="1">
    <citation type="journal article" date="2016" name="G3 (Bethesda)">
        <title>First Draft Assembly and Annotation of the Genome of a California Endemic Oak Quercus lobata Nee (Fagaceae).</title>
        <authorList>
            <person name="Sork V.L."/>
            <person name="Fitz-Gibbon S.T."/>
            <person name="Puiu D."/>
            <person name="Crepeau M."/>
            <person name="Gugger P.F."/>
            <person name="Sherman R."/>
            <person name="Stevens K."/>
            <person name="Langley C.H."/>
            <person name="Pellegrini M."/>
            <person name="Salzberg S.L."/>
        </authorList>
    </citation>
    <scope>NUCLEOTIDE SEQUENCE [LARGE SCALE GENOMIC DNA]</scope>
    <source>
        <strain evidence="5 6">cv. SW786</strain>
    </source>
</reference>
<organism evidence="5 6">
    <name type="scientific">Quercus lobata</name>
    <name type="common">Valley oak</name>
    <dbReference type="NCBI Taxonomy" id="97700"/>
    <lineage>
        <taxon>Eukaryota</taxon>
        <taxon>Viridiplantae</taxon>
        <taxon>Streptophyta</taxon>
        <taxon>Embryophyta</taxon>
        <taxon>Tracheophyta</taxon>
        <taxon>Spermatophyta</taxon>
        <taxon>Magnoliopsida</taxon>
        <taxon>eudicotyledons</taxon>
        <taxon>Gunneridae</taxon>
        <taxon>Pentapetalae</taxon>
        <taxon>rosids</taxon>
        <taxon>fabids</taxon>
        <taxon>Fagales</taxon>
        <taxon>Fagaceae</taxon>
        <taxon>Quercus</taxon>
    </lineage>
</organism>
<dbReference type="GO" id="GO:0004407">
    <property type="term" value="F:histone deacetylase activity"/>
    <property type="evidence" value="ECO:0007669"/>
    <property type="project" value="TreeGrafter"/>
</dbReference>
<dbReference type="GO" id="GO:0005737">
    <property type="term" value="C:cytoplasm"/>
    <property type="evidence" value="ECO:0007669"/>
    <property type="project" value="TreeGrafter"/>
</dbReference>
<dbReference type="OMA" id="YYISTHA"/>